<protein>
    <submittedName>
        <fullName evidence="2">Uncharacterized protein</fullName>
    </submittedName>
</protein>
<sequence>MATASTQEVRAAIESLRRLGASIAIFLCTVTLADVAPMRGGKRTRVGHVLWG</sequence>
<gene>
    <name evidence="2" type="ORF">ACFO5R_05030</name>
</gene>
<evidence type="ECO:0000256" key="1">
    <source>
        <dbReference type="SAM" id="Phobius"/>
    </source>
</evidence>
<organism evidence="2 3">
    <name type="scientific">Halosolutus amylolyticus</name>
    <dbReference type="NCBI Taxonomy" id="2932267"/>
    <lineage>
        <taxon>Archaea</taxon>
        <taxon>Methanobacteriati</taxon>
        <taxon>Methanobacteriota</taxon>
        <taxon>Stenosarchaea group</taxon>
        <taxon>Halobacteria</taxon>
        <taxon>Halobacteriales</taxon>
        <taxon>Natrialbaceae</taxon>
        <taxon>Halosolutus</taxon>
    </lineage>
</organism>
<evidence type="ECO:0000313" key="3">
    <source>
        <dbReference type="Proteomes" id="UP001595898"/>
    </source>
</evidence>
<keyword evidence="1" id="KW-0812">Transmembrane</keyword>
<keyword evidence="3" id="KW-1185">Reference proteome</keyword>
<dbReference type="RefSeq" id="WP_250139421.1">
    <property type="nucleotide sequence ID" value="NZ_JALIQP010000001.1"/>
</dbReference>
<dbReference type="EMBL" id="JBHSFA010000002">
    <property type="protein sequence ID" value="MFC4541285.1"/>
    <property type="molecule type" value="Genomic_DNA"/>
</dbReference>
<feature type="transmembrane region" description="Helical" evidence="1">
    <location>
        <begin position="19"/>
        <end position="36"/>
    </location>
</feature>
<reference evidence="2 3" key="1">
    <citation type="journal article" date="2019" name="Int. J. Syst. Evol. Microbiol.">
        <title>The Global Catalogue of Microorganisms (GCM) 10K type strain sequencing project: providing services to taxonomists for standard genome sequencing and annotation.</title>
        <authorList>
            <consortium name="The Broad Institute Genomics Platform"/>
            <consortium name="The Broad Institute Genome Sequencing Center for Infectious Disease"/>
            <person name="Wu L."/>
            <person name="Ma J."/>
        </authorList>
    </citation>
    <scope>NUCLEOTIDE SEQUENCE [LARGE SCALE GENOMIC DNA]</scope>
    <source>
        <strain evidence="2 3">WLHS5</strain>
    </source>
</reference>
<proteinExistence type="predicted"/>
<dbReference type="Proteomes" id="UP001595898">
    <property type="component" value="Unassembled WGS sequence"/>
</dbReference>
<dbReference type="AlphaFoldDB" id="A0ABD5PL83"/>
<evidence type="ECO:0000313" key="2">
    <source>
        <dbReference type="EMBL" id="MFC4541285.1"/>
    </source>
</evidence>
<accession>A0ABD5PL83</accession>
<keyword evidence="1" id="KW-1133">Transmembrane helix</keyword>
<keyword evidence="1" id="KW-0472">Membrane</keyword>
<name>A0ABD5PL83_9EURY</name>
<comment type="caution">
    <text evidence="2">The sequence shown here is derived from an EMBL/GenBank/DDBJ whole genome shotgun (WGS) entry which is preliminary data.</text>
</comment>